<dbReference type="FunCoup" id="A0A3B5Q699">
    <property type="interactions" value="760"/>
</dbReference>
<dbReference type="InterPro" id="IPR000157">
    <property type="entry name" value="TIR_dom"/>
</dbReference>
<dbReference type="PROSITE" id="PS50104">
    <property type="entry name" value="TIR"/>
    <property type="match status" value="1"/>
</dbReference>
<dbReference type="PRINTS" id="PR01536">
    <property type="entry name" value="INTRLKN1R12F"/>
</dbReference>
<keyword evidence="3" id="KW-0677">Repeat</keyword>
<keyword evidence="7" id="KW-1133">Transmembrane helix</keyword>
<evidence type="ECO:0000256" key="2">
    <source>
        <dbReference type="ARBA" id="ARBA00022729"/>
    </source>
</evidence>
<reference evidence="11" key="2">
    <citation type="journal article" date="2013" name="Nat. Genet.">
        <title>The genome of the platyfish, Xiphophorus maculatus, provides insights into evolutionary adaptation and several complex traits.</title>
        <authorList>
            <person name="Schartl M."/>
            <person name="Walter R.B."/>
            <person name="Shen Y."/>
            <person name="Garcia T."/>
            <person name="Catchen J."/>
            <person name="Amores A."/>
            <person name="Braasch I."/>
            <person name="Chalopin D."/>
            <person name="Volff J.N."/>
            <person name="Lesch K.P."/>
            <person name="Bisazza A."/>
            <person name="Minx P."/>
            <person name="Hillier L."/>
            <person name="Wilson R.K."/>
            <person name="Fuerstenberg S."/>
            <person name="Boore J."/>
            <person name="Searle S."/>
            <person name="Postlethwait J.H."/>
            <person name="Warren W.C."/>
        </authorList>
    </citation>
    <scope>NUCLEOTIDE SEQUENCE [LARGE SCALE GENOMIC DNA]</scope>
    <source>
        <strain evidence="11">JP 163 A</strain>
    </source>
</reference>
<evidence type="ECO:0000256" key="1">
    <source>
        <dbReference type="ARBA" id="ARBA00009752"/>
    </source>
</evidence>
<dbReference type="Gene3D" id="3.40.50.10140">
    <property type="entry name" value="Toll/interleukin-1 receptor homology (TIR) domain"/>
    <property type="match status" value="1"/>
</dbReference>
<evidence type="ECO:0000313" key="10">
    <source>
        <dbReference type="Ensembl" id="ENSXMAP00000025561.1"/>
    </source>
</evidence>
<evidence type="ECO:0000256" key="4">
    <source>
        <dbReference type="ARBA" id="ARBA00023157"/>
    </source>
</evidence>
<dbReference type="InterPro" id="IPR035897">
    <property type="entry name" value="Toll_tir_struct_dom_sf"/>
</dbReference>
<evidence type="ECO:0000313" key="11">
    <source>
        <dbReference type="Proteomes" id="UP000002852"/>
    </source>
</evidence>
<dbReference type="STRING" id="8083.ENSXMAP00000025561"/>
<keyword evidence="11" id="KW-1185">Reference proteome</keyword>
<keyword evidence="7" id="KW-0812">Transmembrane</keyword>
<dbReference type="PANTHER" id="PTHR11890">
    <property type="entry name" value="INTERLEUKIN-1 RECEPTOR FAMILY MEMBER"/>
    <property type="match status" value="1"/>
</dbReference>
<keyword evidence="5" id="KW-0325">Glycoprotein</keyword>
<dbReference type="Gene3D" id="2.60.40.10">
    <property type="entry name" value="Immunoglobulins"/>
    <property type="match status" value="3"/>
</dbReference>
<dbReference type="Pfam" id="PF01582">
    <property type="entry name" value="TIR"/>
    <property type="match status" value="2"/>
</dbReference>
<feature type="domain" description="Ig-like" evidence="9">
    <location>
        <begin position="164"/>
        <end position="250"/>
    </location>
</feature>
<dbReference type="PANTHER" id="PTHR11890:SF3">
    <property type="entry name" value="INTERLEUKIN-1 RECEPTOR TYPE 2"/>
    <property type="match status" value="1"/>
</dbReference>
<dbReference type="InterPro" id="IPR015621">
    <property type="entry name" value="IL-1_rcpt_fam"/>
</dbReference>
<dbReference type="InterPro" id="IPR036179">
    <property type="entry name" value="Ig-like_dom_sf"/>
</dbReference>
<keyword evidence="2" id="KW-0732">Signal</keyword>
<keyword evidence="6" id="KW-0393">Immunoglobulin domain</keyword>
<keyword evidence="4" id="KW-1015">Disulfide bond</keyword>
<dbReference type="InterPro" id="IPR004074">
    <property type="entry name" value="IL-1_rcpt_I/II-typ"/>
</dbReference>
<dbReference type="InParanoid" id="A0A3B5Q699"/>
<dbReference type="GeneTree" id="ENSGT01090000259985"/>
<dbReference type="InterPro" id="IPR013783">
    <property type="entry name" value="Ig-like_fold"/>
</dbReference>
<dbReference type="SUPFAM" id="SSF48726">
    <property type="entry name" value="Immunoglobulin"/>
    <property type="match status" value="1"/>
</dbReference>
<evidence type="ECO:0000259" key="9">
    <source>
        <dbReference type="PROSITE" id="PS50835"/>
    </source>
</evidence>
<dbReference type="SUPFAM" id="SSF52200">
    <property type="entry name" value="Toll/Interleukin receptor TIR domain"/>
    <property type="match status" value="1"/>
</dbReference>
<reference evidence="10" key="4">
    <citation type="submission" date="2025-09" db="UniProtKB">
        <authorList>
            <consortium name="Ensembl"/>
        </authorList>
    </citation>
    <scope>IDENTIFICATION</scope>
    <source>
        <strain evidence="10">JP 163 A</strain>
    </source>
</reference>
<dbReference type="OMA" id="QWYKECH"/>
<comment type="similarity">
    <text evidence="1">Belongs to the interleukin-1 receptor family.</text>
</comment>
<evidence type="ECO:0000256" key="5">
    <source>
        <dbReference type="ARBA" id="ARBA00023180"/>
    </source>
</evidence>
<dbReference type="PRINTS" id="PR01537">
    <property type="entry name" value="INTRLKN1R1F"/>
</dbReference>
<evidence type="ECO:0000256" key="7">
    <source>
        <dbReference type="SAM" id="Phobius"/>
    </source>
</evidence>
<dbReference type="InterPro" id="IPR007110">
    <property type="entry name" value="Ig-like_dom"/>
</dbReference>
<dbReference type="AlphaFoldDB" id="A0A3B5Q699"/>
<dbReference type="Proteomes" id="UP000002852">
    <property type="component" value="Unassembled WGS sequence"/>
</dbReference>
<keyword evidence="7" id="KW-0472">Membrane</keyword>
<organism evidence="10 11">
    <name type="scientific">Xiphophorus maculatus</name>
    <name type="common">Southern platyfish</name>
    <name type="synonym">Platypoecilus maculatus</name>
    <dbReference type="NCBI Taxonomy" id="8083"/>
    <lineage>
        <taxon>Eukaryota</taxon>
        <taxon>Metazoa</taxon>
        <taxon>Chordata</taxon>
        <taxon>Craniata</taxon>
        <taxon>Vertebrata</taxon>
        <taxon>Euteleostomi</taxon>
        <taxon>Actinopterygii</taxon>
        <taxon>Neopterygii</taxon>
        <taxon>Teleostei</taxon>
        <taxon>Neoteleostei</taxon>
        <taxon>Acanthomorphata</taxon>
        <taxon>Ovalentaria</taxon>
        <taxon>Atherinomorphae</taxon>
        <taxon>Cyprinodontiformes</taxon>
        <taxon>Poeciliidae</taxon>
        <taxon>Poeciliinae</taxon>
        <taxon>Xiphophorus</taxon>
    </lineage>
</organism>
<reference evidence="11" key="1">
    <citation type="submission" date="2012-01" db="EMBL/GenBank/DDBJ databases">
        <authorList>
            <person name="Walter R."/>
            <person name="Schartl M."/>
            <person name="Warren W."/>
        </authorList>
    </citation>
    <scope>NUCLEOTIDE SEQUENCE [LARGE SCALE GENOMIC DNA]</scope>
    <source>
        <strain evidence="11">JP 163 A</strain>
    </source>
</reference>
<dbReference type="PROSITE" id="PS50835">
    <property type="entry name" value="IG_LIKE"/>
    <property type="match status" value="1"/>
</dbReference>
<feature type="domain" description="TIR" evidence="8">
    <location>
        <begin position="430"/>
        <end position="652"/>
    </location>
</feature>
<reference evidence="10" key="3">
    <citation type="submission" date="2025-08" db="UniProtKB">
        <authorList>
            <consortium name="Ensembl"/>
        </authorList>
    </citation>
    <scope>IDENTIFICATION</scope>
    <source>
        <strain evidence="10">JP 163 A</strain>
    </source>
</reference>
<dbReference type="SMART" id="SM00255">
    <property type="entry name" value="TIR"/>
    <property type="match status" value="1"/>
</dbReference>
<accession>A0A3B5Q699</accession>
<name>A0A3B5Q699_XIPMA</name>
<evidence type="ECO:0000256" key="6">
    <source>
        <dbReference type="ARBA" id="ARBA00023319"/>
    </source>
</evidence>
<dbReference type="Ensembl" id="ENSXMAT00000026938.1">
    <property type="protein sequence ID" value="ENSXMAP00000025561.1"/>
    <property type="gene ID" value="ENSXMAG00000024246.1"/>
</dbReference>
<evidence type="ECO:0000256" key="3">
    <source>
        <dbReference type="ARBA" id="ARBA00022737"/>
    </source>
</evidence>
<evidence type="ECO:0000259" key="8">
    <source>
        <dbReference type="PROSITE" id="PS50104"/>
    </source>
</evidence>
<feature type="transmembrane region" description="Helical" evidence="7">
    <location>
        <begin position="381"/>
        <end position="406"/>
    </location>
</feature>
<protein>
    <submittedName>
        <fullName evidence="10">Interleukin-1 receptor-like 1</fullName>
    </submittedName>
</protein>
<sequence>MNVNRDIHSHSFELKVTSHISVYSSFLMNGHDVKLILAAKFDSKLRINNVTCVADNCTNYELVFERVFSVPGDAAMLNSTLLSPDVFDFTAVPFNITWFSAKTGQEMRNEAGRILVLQETLWFLSTTMDDDGEYLAIVRTPSQCYMQSTILVITLPKDGECGRPLKAYTPLTKGTADKVNCLLGGYVAKLDSYGISSSVKWYKGCDPVLEDSGSQIIQDRNKLAFHSVKTEDDGIYTCTLTFTLDGVTVTVSETTEAKVNDNYFLVPQVHEPEKEIIKEAIGSNFTKRCLVFVPGSGTPSVNVIWLVENKVMFDSEPSERVYTSNLRSWTQDEPKGVWLERLLLFAELKDEDFYLNYTCRVFSPRGYPDGYFTLLPTDPNIILPIGLVFGGVTVLFVVSVAVYYAFRIDIVLCFRRAFPVLYTNKDLDGKLYDAYVAYPSPGAFGFSEEVEKFALQTLPEVLEQACGYKLFIAGRDCLPGQAVVDSVDENLQASRRVLLLYTASTFIKKRHTNSTSSNNNNITKVGEEADQIQSGTSEGNGGVGFGGDDKAFSDTRQHLECVASMNRALLEGSLKVILVELEEITPAQLALFPESVRHLRKKQGAVCWWKVLQTRQQWRAWREDEERRGKDSQVSPSLSPRSRFWKEIRYHMPVRGKRAVYPEKTALLNI</sequence>
<proteinExistence type="inferred from homology"/>
<dbReference type="GO" id="GO:0004908">
    <property type="term" value="F:interleukin-1 receptor activity"/>
    <property type="evidence" value="ECO:0007669"/>
    <property type="project" value="InterPro"/>
</dbReference>